<keyword evidence="2 7" id="KW-0963">Cytoplasm</keyword>
<dbReference type="SUPFAM" id="SSF50324">
    <property type="entry name" value="Inorganic pyrophosphatase"/>
    <property type="match status" value="1"/>
</dbReference>
<feature type="binding site" evidence="7">
    <location>
        <position position="110"/>
    </location>
    <ligand>
        <name>Mg(2+)</name>
        <dbReference type="ChEBI" id="CHEBI:18420"/>
        <label>1</label>
    </ligand>
</feature>
<keyword evidence="3 7" id="KW-0479">Metal-binding</keyword>
<comment type="subunit">
    <text evidence="7">Homohexamer.</text>
</comment>
<comment type="function">
    <text evidence="7">Catalyzes the hydrolysis of inorganic pyrophosphate (PPi) forming two phosphate ions.</text>
</comment>
<dbReference type="KEGG" id="gms:SOIL9_10480"/>
<evidence type="ECO:0000256" key="5">
    <source>
        <dbReference type="ARBA" id="ARBA00022842"/>
    </source>
</evidence>
<dbReference type="GO" id="GO:0004427">
    <property type="term" value="F:inorganic diphosphate phosphatase activity"/>
    <property type="evidence" value="ECO:0007669"/>
    <property type="project" value="UniProtKB-UniRule"/>
</dbReference>
<feature type="binding site" evidence="7">
    <location>
        <position position="78"/>
    </location>
    <ligand>
        <name>Mg(2+)</name>
        <dbReference type="ChEBI" id="CHEBI:18420"/>
        <label>1</label>
    </ligand>
</feature>
<accession>A0A6P2D704</accession>
<dbReference type="GO" id="GO:0005737">
    <property type="term" value="C:cytoplasm"/>
    <property type="evidence" value="ECO:0007669"/>
    <property type="project" value="UniProtKB-SubCell"/>
</dbReference>
<dbReference type="Gene3D" id="3.90.80.10">
    <property type="entry name" value="Inorganic pyrophosphatase"/>
    <property type="match status" value="1"/>
</dbReference>
<feature type="binding site" evidence="7">
    <location>
        <position position="51"/>
    </location>
    <ligand>
        <name>substrate</name>
    </ligand>
</feature>
<protein>
    <recommendedName>
        <fullName evidence="7">Inorganic pyrophosphatase</fullName>
        <ecNumber evidence="7">3.6.1.1</ecNumber>
    </recommendedName>
    <alternativeName>
        <fullName evidence="7">Pyrophosphate phospho-hydrolase</fullName>
        <shortName evidence="7">PPase</shortName>
    </alternativeName>
</protein>
<dbReference type="GO" id="GO:0000287">
    <property type="term" value="F:magnesium ion binding"/>
    <property type="evidence" value="ECO:0007669"/>
    <property type="project" value="UniProtKB-UniRule"/>
</dbReference>
<feature type="binding site" evidence="7">
    <location>
        <position position="37"/>
    </location>
    <ligand>
        <name>substrate</name>
    </ligand>
</feature>
<evidence type="ECO:0000313" key="8">
    <source>
        <dbReference type="EMBL" id="VTR96783.1"/>
    </source>
</evidence>
<evidence type="ECO:0000256" key="3">
    <source>
        <dbReference type="ARBA" id="ARBA00022723"/>
    </source>
</evidence>
<evidence type="ECO:0000313" key="9">
    <source>
        <dbReference type="Proteomes" id="UP000464178"/>
    </source>
</evidence>
<dbReference type="FunFam" id="3.90.80.10:FF:000003">
    <property type="entry name" value="Inorganic pyrophosphatase"/>
    <property type="match status" value="1"/>
</dbReference>
<sequence length="186" mass="20994">MFARRDYIRDYMMIPPGTGEAAVVNVIVEIPKGRRNKYEVDKVTGLIKLDRYLYSSAVYPGDYGFIPQTLAEDGDPLDALVMVNEATFSGCLIEARVVGIFRMKDKGFNDFKVLAVPHKDPLFAHIKKLEDVPVHFVREVEFFFTTYKQLEGVSVEALGWASSEEGTSEVRSSVDRFRSSLGNVRD</sequence>
<dbReference type="CDD" id="cd00412">
    <property type="entry name" value="pyrophosphatase"/>
    <property type="match status" value="1"/>
</dbReference>
<keyword evidence="4 7" id="KW-0378">Hydrolase</keyword>
<comment type="catalytic activity">
    <reaction evidence="6 7">
        <text>diphosphate + H2O = 2 phosphate + H(+)</text>
        <dbReference type="Rhea" id="RHEA:24576"/>
        <dbReference type="ChEBI" id="CHEBI:15377"/>
        <dbReference type="ChEBI" id="CHEBI:15378"/>
        <dbReference type="ChEBI" id="CHEBI:33019"/>
        <dbReference type="ChEBI" id="CHEBI:43474"/>
        <dbReference type="EC" id="3.6.1.1"/>
    </reaction>
</comment>
<evidence type="ECO:0000256" key="2">
    <source>
        <dbReference type="ARBA" id="ARBA00022490"/>
    </source>
</evidence>
<dbReference type="PANTHER" id="PTHR10286">
    <property type="entry name" value="INORGANIC PYROPHOSPHATASE"/>
    <property type="match status" value="1"/>
</dbReference>
<feature type="binding site" evidence="7">
    <location>
        <position position="63"/>
    </location>
    <ligand>
        <name>substrate</name>
    </ligand>
</feature>
<dbReference type="Proteomes" id="UP000464178">
    <property type="component" value="Chromosome"/>
</dbReference>
<gene>
    <name evidence="7" type="primary">ppa</name>
    <name evidence="8" type="ORF">SOIL9_10480</name>
</gene>
<comment type="subcellular location">
    <subcellularLocation>
        <location evidence="7">Cytoplasm</location>
    </subcellularLocation>
</comment>
<dbReference type="EMBL" id="LR593886">
    <property type="protein sequence ID" value="VTR96783.1"/>
    <property type="molecule type" value="Genomic_DNA"/>
</dbReference>
<dbReference type="InterPro" id="IPR008162">
    <property type="entry name" value="Pyrophosphatase"/>
</dbReference>
<comment type="cofactor">
    <cofactor evidence="1 7">
        <name>Mg(2+)</name>
        <dbReference type="ChEBI" id="CHEBI:18420"/>
    </cofactor>
</comment>
<dbReference type="EC" id="3.6.1.1" evidence="7"/>
<feature type="binding site" evidence="7">
    <location>
        <position position="73"/>
    </location>
    <ligand>
        <name>Mg(2+)</name>
        <dbReference type="ChEBI" id="CHEBI:18420"/>
        <label>1</label>
    </ligand>
</feature>
<dbReference type="PROSITE" id="PS00387">
    <property type="entry name" value="PPASE"/>
    <property type="match status" value="1"/>
</dbReference>
<evidence type="ECO:0000256" key="7">
    <source>
        <dbReference type="HAMAP-Rule" id="MF_00209"/>
    </source>
</evidence>
<dbReference type="HAMAP" id="MF_00209">
    <property type="entry name" value="Inorganic_PPase"/>
    <property type="match status" value="1"/>
</dbReference>
<evidence type="ECO:0000256" key="4">
    <source>
        <dbReference type="ARBA" id="ARBA00022801"/>
    </source>
</evidence>
<keyword evidence="5 7" id="KW-0460">Magnesium</keyword>
<evidence type="ECO:0000256" key="6">
    <source>
        <dbReference type="ARBA" id="ARBA00047820"/>
    </source>
</evidence>
<proteinExistence type="inferred from homology"/>
<feature type="binding site" evidence="7">
    <location>
        <position position="147"/>
    </location>
    <ligand>
        <name>substrate</name>
    </ligand>
</feature>
<dbReference type="AlphaFoldDB" id="A0A6P2D704"/>
<keyword evidence="9" id="KW-1185">Reference proteome</keyword>
<feature type="binding site" evidence="7">
    <location>
        <position position="78"/>
    </location>
    <ligand>
        <name>Mg(2+)</name>
        <dbReference type="ChEBI" id="CHEBI:18420"/>
        <label>2</label>
    </ligand>
</feature>
<evidence type="ECO:0000256" key="1">
    <source>
        <dbReference type="ARBA" id="ARBA00001946"/>
    </source>
</evidence>
<organism evidence="8 9">
    <name type="scientific">Gemmata massiliana</name>
    <dbReference type="NCBI Taxonomy" id="1210884"/>
    <lineage>
        <taxon>Bacteria</taxon>
        <taxon>Pseudomonadati</taxon>
        <taxon>Planctomycetota</taxon>
        <taxon>Planctomycetia</taxon>
        <taxon>Gemmatales</taxon>
        <taxon>Gemmataceae</taxon>
        <taxon>Gemmata</taxon>
    </lineage>
</organism>
<dbReference type="GO" id="GO:0006796">
    <property type="term" value="P:phosphate-containing compound metabolic process"/>
    <property type="evidence" value="ECO:0007669"/>
    <property type="project" value="InterPro"/>
</dbReference>
<reference evidence="8 9" key="1">
    <citation type="submission" date="2019-05" db="EMBL/GenBank/DDBJ databases">
        <authorList>
            <consortium name="Science for Life Laboratories"/>
        </authorList>
    </citation>
    <scope>NUCLEOTIDE SEQUENCE [LARGE SCALE GENOMIC DNA]</scope>
    <source>
        <strain evidence="8">Soil9</strain>
    </source>
</reference>
<dbReference type="Pfam" id="PF00719">
    <property type="entry name" value="Pyrophosphatase"/>
    <property type="match status" value="1"/>
</dbReference>
<dbReference type="RefSeq" id="WP_232069813.1">
    <property type="nucleotide sequence ID" value="NZ_LR593886.1"/>
</dbReference>
<name>A0A6P2D704_9BACT</name>
<comment type="similarity">
    <text evidence="7">Belongs to the PPase family.</text>
</comment>
<dbReference type="InterPro" id="IPR036649">
    <property type="entry name" value="Pyrophosphatase_sf"/>
</dbReference>